<evidence type="ECO:0000256" key="1">
    <source>
        <dbReference type="ARBA" id="ARBA00022630"/>
    </source>
</evidence>
<evidence type="ECO:0000256" key="3">
    <source>
        <dbReference type="ARBA" id="ARBA00023002"/>
    </source>
</evidence>
<dbReference type="GO" id="GO:0016705">
    <property type="term" value="F:oxidoreductase activity, acting on paired donors, with incorporation or reduction of molecular oxygen"/>
    <property type="evidence" value="ECO:0007669"/>
    <property type="project" value="InterPro"/>
</dbReference>
<evidence type="ECO:0000313" key="9">
    <source>
        <dbReference type="EMBL" id="ADG88306.1"/>
    </source>
</evidence>
<dbReference type="AlphaFoldDB" id="D6YAT9"/>
<feature type="region of interest" description="Disordered" evidence="7">
    <location>
        <begin position="500"/>
        <end position="521"/>
    </location>
</feature>
<feature type="binding site" evidence="6">
    <location>
        <position position="215"/>
    </location>
    <ligand>
        <name>FMN</name>
        <dbReference type="ChEBI" id="CHEBI:58210"/>
    </ligand>
</feature>
<proteinExistence type="inferred from homology"/>
<feature type="domain" description="Luciferase-like" evidence="8">
    <location>
        <begin position="89"/>
        <end position="455"/>
    </location>
</feature>
<dbReference type="InterPro" id="IPR036661">
    <property type="entry name" value="Luciferase-like_sf"/>
</dbReference>
<dbReference type="KEGG" id="tbi:Tbis_1592"/>
<gene>
    <name evidence="9" type="ordered locus">Tbis_1592</name>
</gene>
<dbReference type="PANTHER" id="PTHR30011">
    <property type="entry name" value="ALKANESULFONATE MONOOXYGENASE-RELATED"/>
    <property type="match status" value="1"/>
</dbReference>
<sequence length="521" mass="57008">MTDSTGTPRPARPPGTAGGGPYGPGQRPAGRPSSEPPHQRPAQRRRAVPAATRRTDRRGGAGAAGERPRKQVHLAAHFPGVNNTTVWSDPRAGSQIDFSSFVHLARTAERGKFDFFFLAEGLRLREHKGRIYDLDVVGRPESLTVLAALAAVTERIGLAATVNTTFNEPYELARRLATLDHLSGGRAAWNVVTSFDAFTGANFRRGGYLDAKDRYTRAAEFLRLSRTLWDSWQPDAILADQGAGRFLRPGGIAEVRHAGRHFTIEGHFTTPRSPQGHPVIIQAGDSDEGREFAASAAGVIFTRHATLEAGKAFYADVKRRLPKYGRAPHELKIMPGATVVVADTDAEAAELAAEIRRRQVSPQTAIALLEQVWGRDLSAYDPDGPLPDIEPDLSSDIIQGRVRHGDRAALVARWREVAREKNLTIRELVIEMTGRQTFIGSPETVARRIDEYVQADAADGFILVPHLIPGGLDDFVDRVVPLLQERGVFRTEYTGTTLREHLGLGPAPGPDRYLDPPGETR</sequence>
<keyword evidence="2 6" id="KW-0288">FMN</keyword>
<protein>
    <submittedName>
        <fullName evidence="9">Monooxygenase</fullName>
    </submittedName>
</protein>
<evidence type="ECO:0000256" key="7">
    <source>
        <dbReference type="SAM" id="MobiDB-lite"/>
    </source>
</evidence>
<feature type="region of interest" description="Disordered" evidence="7">
    <location>
        <begin position="1"/>
        <end position="70"/>
    </location>
</feature>
<evidence type="ECO:0000256" key="2">
    <source>
        <dbReference type="ARBA" id="ARBA00022643"/>
    </source>
</evidence>
<dbReference type="Gene3D" id="3.20.20.30">
    <property type="entry name" value="Luciferase-like domain"/>
    <property type="match status" value="1"/>
</dbReference>
<evidence type="ECO:0000256" key="6">
    <source>
        <dbReference type="PIRSR" id="PIRSR000337-1"/>
    </source>
</evidence>
<feature type="binding site" evidence="6">
    <location>
        <position position="286"/>
    </location>
    <ligand>
        <name>FMN</name>
        <dbReference type="ChEBI" id="CHEBI:58210"/>
    </ligand>
</feature>
<evidence type="ECO:0000256" key="4">
    <source>
        <dbReference type="ARBA" id="ARBA00023033"/>
    </source>
</evidence>
<dbReference type="EMBL" id="CP001874">
    <property type="protein sequence ID" value="ADG88306.1"/>
    <property type="molecule type" value="Genomic_DNA"/>
</dbReference>
<dbReference type="NCBIfam" id="TIGR03860">
    <property type="entry name" value="FMN_nitrolo"/>
    <property type="match status" value="1"/>
</dbReference>
<dbReference type="InterPro" id="IPR016215">
    <property type="entry name" value="NTA_MOA"/>
</dbReference>
<accession>D6YAT9</accession>
<feature type="binding site" evidence="6">
    <location>
        <position position="161"/>
    </location>
    <ligand>
        <name>FMN</name>
        <dbReference type="ChEBI" id="CHEBI:58210"/>
    </ligand>
</feature>
<feature type="compositionally biased region" description="Basic and acidic residues" evidence="7">
    <location>
        <begin position="512"/>
        <end position="521"/>
    </location>
</feature>
<evidence type="ECO:0000256" key="5">
    <source>
        <dbReference type="ARBA" id="ARBA00033748"/>
    </source>
</evidence>
<dbReference type="Proteomes" id="UP000006640">
    <property type="component" value="Chromosome"/>
</dbReference>
<dbReference type="SUPFAM" id="SSF51679">
    <property type="entry name" value="Bacterial luciferase-like"/>
    <property type="match status" value="1"/>
</dbReference>
<dbReference type="STRING" id="469371.Tbis_1592"/>
<keyword evidence="3" id="KW-0560">Oxidoreductase</keyword>
<dbReference type="GO" id="GO:0004497">
    <property type="term" value="F:monooxygenase activity"/>
    <property type="evidence" value="ECO:0007669"/>
    <property type="project" value="UniProtKB-KW"/>
</dbReference>
<keyword evidence="10" id="KW-1185">Reference proteome</keyword>
<keyword evidence="4 9" id="KW-0503">Monooxygenase</keyword>
<dbReference type="PANTHER" id="PTHR30011:SF16">
    <property type="entry name" value="C2H2 FINGER DOMAIN TRANSCRIPTION FACTOR (EUROFUNG)-RELATED"/>
    <property type="match status" value="1"/>
</dbReference>
<dbReference type="InterPro" id="IPR011251">
    <property type="entry name" value="Luciferase-like_dom"/>
</dbReference>
<evidence type="ECO:0000313" key="10">
    <source>
        <dbReference type="Proteomes" id="UP000006640"/>
    </source>
</evidence>
<comment type="similarity">
    <text evidence="5">Belongs to the NtaA/SnaA/DszA monooxygenase family.</text>
</comment>
<reference evidence="9 10" key="1">
    <citation type="submission" date="2010-01" db="EMBL/GenBank/DDBJ databases">
        <title>The complete genome of Thermobispora bispora DSM 43833.</title>
        <authorList>
            <consortium name="US DOE Joint Genome Institute (JGI-PGF)"/>
            <person name="Lucas S."/>
            <person name="Copeland A."/>
            <person name="Lapidus A."/>
            <person name="Glavina del Rio T."/>
            <person name="Dalin E."/>
            <person name="Tice H."/>
            <person name="Bruce D."/>
            <person name="Goodwin L."/>
            <person name="Pitluck S."/>
            <person name="Kyrpides N."/>
            <person name="Mavromatis K."/>
            <person name="Ivanova N."/>
            <person name="Mikhailova N."/>
            <person name="Chertkov O."/>
            <person name="Brettin T."/>
            <person name="Detter J.C."/>
            <person name="Han C."/>
            <person name="Larimer F."/>
            <person name="Land M."/>
            <person name="Hauser L."/>
            <person name="Markowitz V."/>
            <person name="Cheng J.-F."/>
            <person name="Hugenholtz P."/>
            <person name="Woyke T."/>
            <person name="Wu D."/>
            <person name="Jando M."/>
            <person name="Schneider S."/>
            <person name="Klenk H.-P."/>
            <person name="Eisen J.A."/>
        </authorList>
    </citation>
    <scope>NUCLEOTIDE SEQUENCE [LARGE SCALE GENOMIC DNA]</scope>
    <source>
        <strain evidence="10">ATCC 19993 / DSM 43833 / CBS 139.67 / JCM 10125 / KCTC 9307 / NBRC 14880 / R51</strain>
    </source>
</reference>
<name>D6YAT9_THEBD</name>
<dbReference type="HOGENOM" id="CLU_022256_1_0_11"/>
<dbReference type="Pfam" id="PF00296">
    <property type="entry name" value="Bac_luciferase"/>
    <property type="match status" value="1"/>
</dbReference>
<dbReference type="PIRSF" id="PIRSF000337">
    <property type="entry name" value="NTA_MOA"/>
    <property type="match status" value="1"/>
</dbReference>
<organism evidence="9 10">
    <name type="scientific">Thermobispora bispora (strain ATCC 19993 / DSM 43833 / CBS 139.67 / JCM 10125 / KCTC 9307 / NBRC 14880 / R51)</name>
    <dbReference type="NCBI Taxonomy" id="469371"/>
    <lineage>
        <taxon>Bacteria</taxon>
        <taxon>Bacillati</taxon>
        <taxon>Actinomycetota</taxon>
        <taxon>Actinomycetes</taxon>
        <taxon>Streptosporangiales</taxon>
        <taxon>Streptosporangiaceae</taxon>
        <taxon>Thermobispora</taxon>
    </lineage>
</organism>
<dbReference type="InterPro" id="IPR051260">
    <property type="entry name" value="Diverse_substr_monoxygenases"/>
</dbReference>
<evidence type="ECO:0000259" key="8">
    <source>
        <dbReference type="Pfam" id="PF00296"/>
    </source>
</evidence>
<dbReference type="CDD" id="cd01095">
    <property type="entry name" value="Nitrilotriacetate_monoxgenase"/>
    <property type="match status" value="1"/>
</dbReference>
<dbReference type="eggNOG" id="COG2141">
    <property type="taxonomic scope" value="Bacteria"/>
</dbReference>
<keyword evidence="1 6" id="KW-0285">Flavoprotein</keyword>